<dbReference type="InParanoid" id="A0A1X7TGW7"/>
<dbReference type="AlphaFoldDB" id="A0A1X7TGW7"/>
<sequence>QPTLFFQFFFIRPCSAGDICHSSTGSIVDNIDNQCNLGIVSSPNSQVIDMPALQSTLFDPTISNDNINDAFETIKWRRQHEDDARQQYITVLQQHCNLQTSSSGLIIEPAIPLMGASLDGFSTFDCCGKNNTDKMSFLYEECVTTCG</sequence>
<protein>
    <submittedName>
        <fullName evidence="2">Uncharacterized protein</fullName>
    </submittedName>
</protein>
<dbReference type="InterPro" id="IPR011604">
    <property type="entry name" value="PDDEXK-like_dom_sf"/>
</dbReference>
<evidence type="ECO:0000256" key="1">
    <source>
        <dbReference type="SAM" id="SignalP"/>
    </source>
</evidence>
<accession>A0A1X7TGW7</accession>
<feature type="signal peptide" evidence="1">
    <location>
        <begin position="1"/>
        <end position="16"/>
    </location>
</feature>
<dbReference type="EnsemblMetazoa" id="Aqu2.1.13851_001">
    <property type="protein sequence ID" value="Aqu2.1.13851_001"/>
    <property type="gene ID" value="Aqu2.1.13851"/>
</dbReference>
<evidence type="ECO:0000313" key="2">
    <source>
        <dbReference type="EnsemblMetazoa" id="Aqu2.1.13851_001"/>
    </source>
</evidence>
<feature type="chain" id="PRO_5013390315" evidence="1">
    <location>
        <begin position="17"/>
        <end position="147"/>
    </location>
</feature>
<keyword evidence="1" id="KW-0732">Signal</keyword>
<reference evidence="2" key="1">
    <citation type="submission" date="2017-05" db="UniProtKB">
        <authorList>
            <consortium name="EnsemblMetazoa"/>
        </authorList>
    </citation>
    <scope>IDENTIFICATION</scope>
</reference>
<name>A0A1X7TGW7_AMPQE</name>
<proteinExistence type="predicted"/>
<organism evidence="2">
    <name type="scientific">Amphimedon queenslandica</name>
    <name type="common">Sponge</name>
    <dbReference type="NCBI Taxonomy" id="400682"/>
    <lineage>
        <taxon>Eukaryota</taxon>
        <taxon>Metazoa</taxon>
        <taxon>Porifera</taxon>
        <taxon>Demospongiae</taxon>
        <taxon>Heteroscleromorpha</taxon>
        <taxon>Haplosclerida</taxon>
        <taxon>Niphatidae</taxon>
        <taxon>Amphimedon</taxon>
    </lineage>
</organism>
<dbReference type="Gene3D" id="3.90.320.10">
    <property type="match status" value="1"/>
</dbReference>